<dbReference type="Pfam" id="PF13675">
    <property type="entry name" value="PilJ"/>
    <property type="match status" value="1"/>
</dbReference>
<evidence type="ECO:0000313" key="8">
    <source>
        <dbReference type="EMBL" id="CAG4890077.1"/>
    </source>
</evidence>
<evidence type="ECO:0000313" key="9">
    <source>
        <dbReference type="Proteomes" id="UP000789704"/>
    </source>
</evidence>
<organism evidence="8 9">
    <name type="scientific">Paraburkholderia saeva</name>
    <dbReference type="NCBI Taxonomy" id="2777537"/>
    <lineage>
        <taxon>Bacteria</taxon>
        <taxon>Pseudomonadati</taxon>
        <taxon>Pseudomonadota</taxon>
        <taxon>Betaproteobacteria</taxon>
        <taxon>Burkholderiales</taxon>
        <taxon>Burkholderiaceae</taxon>
        <taxon>Paraburkholderia</taxon>
    </lineage>
</organism>
<dbReference type="EMBL" id="CAJQZC010000002">
    <property type="protein sequence ID" value="CAG4890077.1"/>
    <property type="molecule type" value="Genomic_DNA"/>
</dbReference>
<keyword evidence="3" id="KW-1133">Transmembrane helix</keyword>
<evidence type="ECO:0000256" key="2">
    <source>
        <dbReference type="ARBA" id="ARBA00022692"/>
    </source>
</evidence>
<dbReference type="RefSeq" id="WP_228875025.1">
    <property type="nucleotide sequence ID" value="NZ_CAJQYZ010000022.1"/>
</dbReference>
<comment type="subcellular location">
    <subcellularLocation>
        <location evidence="1">Membrane</location>
        <topology evidence="1">Multi-pass membrane protein</topology>
    </subcellularLocation>
</comment>
<dbReference type="InterPro" id="IPR004089">
    <property type="entry name" value="MCPsignal_dom"/>
</dbReference>
<dbReference type="PRINTS" id="PR00260">
    <property type="entry name" value="CHEMTRNSDUCR"/>
</dbReference>
<dbReference type="GO" id="GO:0016020">
    <property type="term" value="C:membrane"/>
    <property type="evidence" value="ECO:0007669"/>
    <property type="project" value="UniProtKB-SubCell"/>
</dbReference>
<dbReference type="PROSITE" id="PS50111">
    <property type="entry name" value="CHEMOTAXIS_TRANSDUC_2"/>
    <property type="match status" value="1"/>
</dbReference>
<dbReference type="Gene3D" id="6.10.250.3200">
    <property type="match status" value="1"/>
</dbReference>
<feature type="domain" description="Methyl-accepting transducer" evidence="7">
    <location>
        <begin position="157"/>
        <end position="205"/>
    </location>
</feature>
<evidence type="ECO:0000256" key="4">
    <source>
        <dbReference type="ARBA" id="ARBA00023136"/>
    </source>
</evidence>
<evidence type="ECO:0000256" key="5">
    <source>
        <dbReference type="PROSITE-ProRule" id="PRU00284"/>
    </source>
</evidence>
<keyword evidence="9" id="KW-1185">Reference proteome</keyword>
<dbReference type="SUPFAM" id="SSF58104">
    <property type="entry name" value="Methyl-accepting chemotaxis protein (MCP) signaling domain"/>
    <property type="match status" value="1"/>
</dbReference>
<dbReference type="GO" id="GO:0006935">
    <property type="term" value="P:chemotaxis"/>
    <property type="evidence" value="ECO:0007669"/>
    <property type="project" value="InterPro"/>
</dbReference>
<keyword evidence="2" id="KW-0812">Transmembrane</keyword>
<protein>
    <recommendedName>
        <fullName evidence="7">Methyl-accepting transducer domain-containing protein</fullName>
    </recommendedName>
</protein>
<dbReference type="GO" id="GO:0007165">
    <property type="term" value="P:signal transduction"/>
    <property type="evidence" value="ECO:0007669"/>
    <property type="project" value="UniProtKB-KW"/>
</dbReference>
<sequence>MKHQTQTRHDDVSGQVIGALINLSGRQRMLSQRIVLHVLLASHGEPGALAVVKDCLATFAATHAELVNGNAHLPGVFSDALRQLYFGTRRADDRIQQFIAYANHAVASLESDSIDAREEIAALVAQATPLLELLQAITLAYQNEMRGIEMASLRRQNEIAEQLGNISMQANIVALNARIAAARAGQFGREFAVITTVLADIIKEMDQLIHSVVDPSGTNDASRRSSAQRAAPVATAG</sequence>
<keyword evidence="4" id="KW-0472">Membrane</keyword>
<evidence type="ECO:0000256" key="6">
    <source>
        <dbReference type="SAM" id="MobiDB-lite"/>
    </source>
</evidence>
<dbReference type="GO" id="GO:0004888">
    <property type="term" value="F:transmembrane signaling receptor activity"/>
    <property type="evidence" value="ECO:0007669"/>
    <property type="project" value="InterPro"/>
</dbReference>
<name>A0A9N8RTM7_9BURK</name>
<dbReference type="Proteomes" id="UP000789704">
    <property type="component" value="Unassembled WGS sequence"/>
</dbReference>
<keyword evidence="5" id="KW-0807">Transducer</keyword>
<accession>A0A9N8RTM7</accession>
<comment type="caution">
    <text evidence="8">The sequence shown here is derived from an EMBL/GenBank/DDBJ whole genome shotgun (WGS) entry which is preliminary data.</text>
</comment>
<dbReference type="AlphaFoldDB" id="A0A9N8RTM7"/>
<proteinExistence type="predicted"/>
<evidence type="ECO:0000259" key="7">
    <source>
        <dbReference type="PROSITE" id="PS50111"/>
    </source>
</evidence>
<dbReference type="InterPro" id="IPR004090">
    <property type="entry name" value="Chemotax_Me-accpt_rcpt"/>
</dbReference>
<dbReference type="InterPro" id="IPR029095">
    <property type="entry name" value="NarX-like_N"/>
</dbReference>
<reference evidence="8" key="1">
    <citation type="submission" date="2021-04" db="EMBL/GenBank/DDBJ databases">
        <authorList>
            <person name="Vanwijnsberghe S."/>
        </authorList>
    </citation>
    <scope>NUCLEOTIDE SEQUENCE</scope>
    <source>
        <strain evidence="8">LMG 31841</strain>
    </source>
</reference>
<evidence type="ECO:0000256" key="3">
    <source>
        <dbReference type="ARBA" id="ARBA00022989"/>
    </source>
</evidence>
<gene>
    <name evidence="8" type="ORF">LMG31841_00982</name>
</gene>
<feature type="region of interest" description="Disordered" evidence="6">
    <location>
        <begin position="214"/>
        <end position="237"/>
    </location>
</feature>
<evidence type="ECO:0000256" key="1">
    <source>
        <dbReference type="ARBA" id="ARBA00004141"/>
    </source>
</evidence>